<gene>
    <name evidence="2" type="ORF">CEXT_794711</name>
</gene>
<feature type="non-terminal residue" evidence="2">
    <location>
        <position position="28"/>
    </location>
</feature>
<protein>
    <submittedName>
        <fullName evidence="2">Uncharacterized protein</fullName>
    </submittedName>
</protein>
<keyword evidence="3" id="KW-1185">Reference proteome</keyword>
<accession>A0AAV4N9K1</accession>
<comment type="caution">
    <text evidence="2">The sequence shown here is derived from an EMBL/GenBank/DDBJ whole genome shotgun (WGS) entry which is preliminary data.</text>
</comment>
<dbReference type="AlphaFoldDB" id="A0AAV4N9K1"/>
<feature type="region of interest" description="Disordered" evidence="1">
    <location>
        <begin position="1"/>
        <end position="28"/>
    </location>
</feature>
<organism evidence="2 3">
    <name type="scientific">Caerostris extrusa</name>
    <name type="common">Bark spider</name>
    <name type="synonym">Caerostris bankana</name>
    <dbReference type="NCBI Taxonomy" id="172846"/>
    <lineage>
        <taxon>Eukaryota</taxon>
        <taxon>Metazoa</taxon>
        <taxon>Ecdysozoa</taxon>
        <taxon>Arthropoda</taxon>
        <taxon>Chelicerata</taxon>
        <taxon>Arachnida</taxon>
        <taxon>Araneae</taxon>
        <taxon>Araneomorphae</taxon>
        <taxon>Entelegynae</taxon>
        <taxon>Araneoidea</taxon>
        <taxon>Araneidae</taxon>
        <taxon>Caerostris</taxon>
    </lineage>
</organism>
<dbReference type="Proteomes" id="UP001054945">
    <property type="component" value="Unassembled WGS sequence"/>
</dbReference>
<evidence type="ECO:0000313" key="3">
    <source>
        <dbReference type="Proteomes" id="UP001054945"/>
    </source>
</evidence>
<proteinExistence type="predicted"/>
<dbReference type="EMBL" id="BPLR01020600">
    <property type="protein sequence ID" value="GIX80510.1"/>
    <property type="molecule type" value="Genomic_DNA"/>
</dbReference>
<reference evidence="2 3" key="1">
    <citation type="submission" date="2021-06" db="EMBL/GenBank/DDBJ databases">
        <title>Caerostris extrusa draft genome.</title>
        <authorList>
            <person name="Kono N."/>
            <person name="Arakawa K."/>
        </authorList>
    </citation>
    <scope>NUCLEOTIDE SEQUENCE [LARGE SCALE GENOMIC DNA]</scope>
</reference>
<evidence type="ECO:0000313" key="2">
    <source>
        <dbReference type="EMBL" id="GIX80510.1"/>
    </source>
</evidence>
<name>A0AAV4N9K1_CAEEX</name>
<evidence type="ECO:0000256" key="1">
    <source>
        <dbReference type="SAM" id="MobiDB-lite"/>
    </source>
</evidence>
<sequence length="28" mass="3149">MMLERSGRPNEAVTQKHHSGVMAKRIAL</sequence>